<comment type="caution">
    <text evidence="2">The sequence shown here is derived from an EMBL/GenBank/DDBJ whole genome shotgun (WGS) entry which is preliminary data.</text>
</comment>
<evidence type="ECO:0000313" key="4">
    <source>
        <dbReference type="Proteomes" id="UP000241190"/>
    </source>
</evidence>
<dbReference type="GO" id="GO:0030572">
    <property type="term" value="F:phosphatidyltransferase activity"/>
    <property type="evidence" value="ECO:0007669"/>
    <property type="project" value="UniProtKB-ARBA"/>
</dbReference>
<evidence type="ECO:0000259" key="1">
    <source>
        <dbReference type="PROSITE" id="PS50035"/>
    </source>
</evidence>
<dbReference type="Proteomes" id="UP000241954">
    <property type="component" value="Unassembled WGS sequence"/>
</dbReference>
<dbReference type="GeneID" id="93546830"/>
<accession>A0A0D8P672</accession>
<proteinExistence type="predicted"/>
<dbReference type="RefSeq" id="WP_045036475.1">
    <property type="nucleotide sequence ID" value="NZ_JZSR01000009.1"/>
</dbReference>
<dbReference type="Pfam" id="PF13091">
    <property type="entry name" value="PLDc_2"/>
    <property type="match status" value="2"/>
</dbReference>
<dbReference type="SMART" id="SM00155">
    <property type="entry name" value="PLDc"/>
    <property type="match status" value="2"/>
</dbReference>
<dbReference type="CDD" id="cd09111">
    <property type="entry name" value="PLDc_ymdC_like_1"/>
    <property type="match status" value="1"/>
</dbReference>
<gene>
    <name evidence="2" type="ORF">C9I88_00985</name>
    <name evidence="3" type="ORF">C9J52_02755</name>
</gene>
<dbReference type="STRING" id="56192.UB38_09785"/>
<dbReference type="PROSITE" id="PS51257">
    <property type="entry name" value="PROKAR_LIPOPROTEIN"/>
    <property type="match status" value="1"/>
</dbReference>
<dbReference type="Gene3D" id="3.30.870.10">
    <property type="entry name" value="Endonuclease Chain A"/>
    <property type="match status" value="2"/>
</dbReference>
<keyword evidence="4" id="KW-1185">Reference proteome</keyword>
<dbReference type="Proteomes" id="UP000241190">
    <property type="component" value="Unassembled WGS sequence"/>
</dbReference>
<dbReference type="GO" id="GO:0032049">
    <property type="term" value="P:cardiolipin biosynthetic process"/>
    <property type="evidence" value="ECO:0007669"/>
    <property type="project" value="UniProtKB-ARBA"/>
</dbReference>
<protein>
    <submittedName>
        <fullName evidence="2">Phospholipase D family protein</fullName>
    </submittedName>
</protein>
<reference evidence="2 5" key="1">
    <citation type="submission" date="2018-01" db="EMBL/GenBank/DDBJ databases">
        <title>Whole genome sequencing of Histamine producing bacteria.</title>
        <authorList>
            <person name="Butler K."/>
        </authorList>
    </citation>
    <scope>NUCLEOTIDE SEQUENCE [LARGE SCALE GENOMIC DNA]</scope>
    <source>
        <strain evidence="3 4">ATCC 51761</strain>
        <strain evidence="2 5">NCIMB 13481</strain>
    </source>
</reference>
<dbReference type="EMBL" id="PYLW01000001">
    <property type="protein sequence ID" value="PSV99765.1"/>
    <property type="molecule type" value="Genomic_DNA"/>
</dbReference>
<dbReference type="PANTHER" id="PTHR21248:SF12">
    <property type="entry name" value="CARDIOLIPIN SYNTHASE C"/>
    <property type="match status" value="1"/>
</dbReference>
<dbReference type="CDD" id="cd09113">
    <property type="entry name" value="PLDc_ymdC_like_2"/>
    <property type="match status" value="1"/>
</dbReference>
<dbReference type="InterPro" id="IPR025202">
    <property type="entry name" value="PLD-like_dom"/>
</dbReference>
<dbReference type="SUPFAM" id="SSF56024">
    <property type="entry name" value="Phospholipase D/nuclease"/>
    <property type="match status" value="2"/>
</dbReference>
<evidence type="ECO:0000313" key="3">
    <source>
        <dbReference type="EMBL" id="PSW99296.1"/>
    </source>
</evidence>
<sequence length="509" mass="57975">MITFRHLKQFCTHSFIAVSTLTLIGCAQPLSTTKTATYSNVDNYNTTLLQKTLPYIQSNPNKTAFYPLGDGQAALLARLAIIESAQKTVDVQYYIYRDDATSHLLTWYLYQAAERGVRVRLLLDDMQKRDDQFLANLSAHPNVEVRLFNTFGNRSFKPLSFLTDFDRLNRRMHNKSIIADGVFAITGGRNIGDEYFSANNNVEFGDFDLLMMGKVIPQVSRQFDEYWNSKPATPIEMLVTDAHLPTTAQLQQWKKAQKQYLTSDYARSLKQHPMAKKLSNQTLPFYWADAELVYDTPYKVKHSQDDLLLHHLSTMIGQAKTDFLLISPYFVPTEPGVKALVKAAKRGLNITIVTNSLASNDVFAVHGWYAKYRKEMLENGIKLYEIKTDPHIKKKHSWLGNSRSSLHAKTFIIDRKKVFVGSFNFDPRSAYLNTELGVIVDSKPFSDIFYADLDQLLEKSAYRLSLDSNNDIIWTDDTNGKQFDSEPDSSTILKMGAWLAGALPIEKHL</sequence>
<evidence type="ECO:0000313" key="2">
    <source>
        <dbReference type="EMBL" id="PSV99765.1"/>
    </source>
</evidence>
<dbReference type="AlphaFoldDB" id="A0A0D8P672"/>
<dbReference type="InterPro" id="IPR001736">
    <property type="entry name" value="PLipase_D/transphosphatidylase"/>
</dbReference>
<feature type="domain" description="PLD phosphodiesterase" evidence="1">
    <location>
        <begin position="168"/>
        <end position="195"/>
    </location>
</feature>
<dbReference type="EMBL" id="PYOP01000003">
    <property type="protein sequence ID" value="PSW99296.1"/>
    <property type="molecule type" value="Genomic_DNA"/>
</dbReference>
<dbReference type="PROSITE" id="PS50035">
    <property type="entry name" value="PLD"/>
    <property type="match status" value="2"/>
</dbReference>
<name>A0A0D8P672_9GAMM</name>
<organism evidence="2 5">
    <name type="scientific">Photobacterium iliopiscarium</name>
    <dbReference type="NCBI Taxonomy" id="56192"/>
    <lineage>
        <taxon>Bacteria</taxon>
        <taxon>Pseudomonadati</taxon>
        <taxon>Pseudomonadota</taxon>
        <taxon>Gammaproteobacteria</taxon>
        <taxon>Vibrionales</taxon>
        <taxon>Vibrionaceae</taxon>
        <taxon>Photobacterium</taxon>
    </lineage>
</organism>
<dbReference type="PANTHER" id="PTHR21248">
    <property type="entry name" value="CARDIOLIPIN SYNTHASE"/>
    <property type="match status" value="1"/>
</dbReference>
<feature type="domain" description="PLD phosphodiesterase" evidence="1">
    <location>
        <begin position="402"/>
        <end position="429"/>
    </location>
</feature>
<dbReference type="OrthoDB" id="9814092at2"/>
<evidence type="ECO:0000313" key="5">
    <source>
        <dbReference type="Proteomes" id="UP000241954"/>
    </source>
</evidence>